<keyword evidence="2" id="KW-1185">Reference proteome</keyword>
<dbReference type="Pfam" id="PF05015">
    <property type="entry name" value="HigB-like_toxin"/>
    <property type="match status" value="1"/>
</dbReference>
<proteinExistence type="predicted"/>
<organism evidence="1 2">
    <name type="scientific">Pseudomonas ekonensis</name>
    <dbReference type="NCBI Taxonomy" id="2842353"/>
    <lineage>
        <taxon>Bacteria</taxon>
        <taxon>Pseudomonadati</taxon>
        <taxon>Pseudomonadota</taxon>
        <taxon>Gammaproteobacteria</taxon>
        <taxon>Pseudomonadales</taxon>
        <taxon>Pseudomonadaceae</taxon>
        <taxon>Pseudomonas</taxon>
    </lineage>
</organism>
<reference evidence="1 2" key="1">
    <citation type="submission" date="2021-06" db="EMBL/GenBank/DDBJ databases">
        <title>Updating the genus Pseudomonas: Description of 43 new species and partition of the Pseudomonas putida group.</title>
        <authorList>
            <person name="Girard L."/>
            <person name="Lood C."/>
            <person name="Vandamme P."/>
            <person name="Rokni-Zadeh H."/>
            <person name="Van Noort V."/>
            <person name="Hofte M."/>
            <person name="Lavigne R."/>
            <person name="De Mot R."/>
        </authorList>
    </citation>
    <scope>NUCLEOTIDE SEQUENCE [LARGE SCALE GENOMIC DNA]</scope>
    <source>
        <strain evidence="1 2">COR58</strain>
    </source>
</reference>
<evidence type="ECO:0000313" key="2">
    <source>
        <dbReference type="Proteomes" id="UP000765224"/>
    </source>
</evidence>
<accession>A0ABS6P7W4</accession>
<dbReference type="InterPro" id="IPR007711">
    <property type="entry name" value="HigB-1"/>
</dbReference>
<dbReference type="EMBL" id="JAHSTS010000001">
    <property type="protein sequence ID" value="MBV4456545.1"/>
    <property type="molecule type" value="Genomic_DNA"/>
</dbReference>
<name>A0ABS6P7W4_9PSED</name>
<dbReference type="Proteomes" id="UP000765224">
    <property type="component" value="Unassembled WGS sequence"/>
</dbReference>
<gene>
    <name evidence="1" type="ORF">KVG96_01075</name>
</gene>
<evidence type="ECO:0000313" key="1">
    <source>
        <dbReference type="EMBL" id="MBV4456545.1"/>
    </source>
</evidence>
<comment type="caution">
    <text evidence="1">The sequence shown here is derived from an EMBL/GenBank/DDBJ whole genome shotgun (WGS) entry which is preliminary data.</text>
</comment>
<protein>
    <submittedName>
        <fullName evidence="1">Type II toxin-antitoxin system RelE/ParE family toxin</fullName>
    </submittedName>
</protein>
<dbReference type="PANTHER" id="PTHR40266">
    <property type="entry name" value="TOXIN HIGB-1"/>
    <property type="match status" value="1"/>
</dbReference>
<dbReference type="PANTHER" id="PTHR40266:SF2">
    <property type="entry name" value="TOXIN HIGB-1"/>
    <property type="match status" value="1"/>
</dbReference>
<sequence length="111" mass="12839">MIRSFKHKGLRAFYETGSPRGIRVDHAARLSRMLQFMDRATVPADLDLPGWRLHPLKGDLSGYWSLSVSGNWRVIFRFADPDIELIDYLDDHRQEAGPCPCTTRHILAKRF</sequence>